<evidence type="ECO:0000313" key="4">
    <source>
        <dbReference type="Proteomes" id="UP000620064"/>
    </source>
</evidence>
<dbReference type="CDD" id="cd03789">
    <property type="entry name" value="GT9_LPS_heptosyltransferase"/>
    <property type="match status" value="1"/>
</dbReference>
<sequence>MKKILAYRFSAFGDVAMIVPVLKEFLAQNPDTEIVFVSRKNFADLFDGVERLTFRGVNLDDYKGVFGLRKLVKELNQEFQPRYVADLHDVLRSKIMTILFKLSRRKTATLDKGRTKKKQLTRKENKVKKPLKPTTERYADVFRKLGFSLKLSHQLPKNSLQKSGIGFAPFAQHEGKMLPIEKSLELVKTLSKNYQIYLFGGGKKEVEILSKWELELENVTSLAGKLSLKEELKKIAELELMISMDSANMHLASLVGTRVVSVWGATHCFAGFLGYGQSENDIVEIKNLECRPCSVFGNKPCYRGDYACLNQIEISEILNKIKP</sequence>
<dbReference type="PANTHER" id="PTHR30160">
    <property type="entry name" value="TETRAACYLDISACCHARIDE 4'-KINASE-RELATED"/>
    <property type="match status" value="1"/>
</dbReference>
<gene>
    <name evidence="3" type="ORF">GCM10010992_12200</name>
</gene>
<dbReference type="SUPFAM" id="SSF53756">
    <property type="entry name" value="UDP-Glycosyltransferase/glycogen phosphorylase"/>
    <property type="match status" value="1"/>
</dbReference>
<reference evidence="4" key="1">
    <citation type="journal article" date="2019" name="Int. J. Syst. Evol. Microbiol.">
        <title>The Global Catalogue of Microorganisms (GCM) 10K type strain sequencing project: providing services to taxonomists for standard genome sequencing and annotation.</title>
        <authorList>
            <consortium name="The Broad Institute Genomics Platform"/>
            <consortium name="The Broad Institute Genome Sequencing Center for Infectious Disease"/>
            <person name="Wu L."/>
            <person name="Ma J."/>
        </authorList>
    </citation>
    <scope>NUCLEOTIDE SEQUENCE [LARGE SCALE GENOMIC DNA]</scope>
    <source>
        <strain evidence="4">CGMCC 1.7656</strain>
    </source>
</reference>
<proteinExistence type="predicted"/>
<evidence type="ECO:0000256" key="1">
    <source>
        <dbReference type="ARBA" id="ARBA00022676"/>
    </source>
</evidence>
<dbReference type="PANTHER" id="PTHR30160:SF22">
    <property type="entry name" value="LIPOPOLYSACCHARIDE CORE BIOSYNTHESIS PROTEIN"/>
    <property type="match status" value="1"/>
</dbReference>
<keyword evidence="4" id="KW-1185">Reference proteome</keyword>
<dbReference type="InterPro" id="IPR002201">
    <property type="entry name" value="Glyco_trans_9"/>
</dbReference>
<comment type="caution">
    <text evidence="3">The sequence shown here is derived from an EMBL/GenBank/DDBJ whole genome shotgun (WGS) entry which is preliminary data.</text>
</comment>
<dbReference type="Proteomes" id="UP000620064">
    <property type="component" value="Unassembled WGS sequence"/>
</dbReference>
<evidence type="ECO:0000313" key="3">
    <source>
        <dbReference type="EMBL" id="GGP03511.1"/>
    </source>
</evidence>
<evidence type="ECO:0000256" key="2">
    <source>
        <dbReference type="ARBA" id="ARBA00022679"/>
    </source>
</evidence>
<dbReference type="Pfam" id="PF01075">
    <property type="entry name" value="Glyco_transf_9"/>
    <property type="match status" value="1"/>
</dbReference>
<dbReference type="EMBL" id="BMLV01000002">
    <property type="protein sequence ID" value="GGP03511.1"/>
    <property type="molecule type" value="Genomic_DNA"/>
</dbReference>
<dbReference type="InterPro" id="IPR051199">
    <property type="entry name" value="LPS_LOS_Heptosyltrfase"/>
</dbReference>
<dbReference type="GO" id="GO:0016740">
    <property type="term" value="F:transferase activity"/>
    <property type="evidence" value="ECO:0007669"/>
    <property type="project" value="UniProtKB-KW"/>
</dbReference>
<name>A0ABQ2NIR0_9FLAO</name>
<keyword evidence="2 3" id="KW-0808">Transferase</keyword>
<protein>
    <submittedName>
        <fullName evidence="3">Glycosyl transferase family 1</fullName>
    </submittedName>
</protein>
<keyword evidence="1" id="KW-0328">Glycosyltransferase</keyword>
<accession>A0ABQ2NIR0</accession>
<dbReference type="Gene3D" id="3.40.50.2000">
    <property type="entry name" value="Glycogen Phosphorylase B"/>
    <property type="match status" value="2"/>
</dbReference>
<organism evidence="3 4">
    <name type="scientific">Cloacibacterium rupense</name>
    <dbReference type="NCBI Taxonomy" id="517423"/>
    <lineage>
        <taxon>Bacteria</taxon>
        <taxon>Pseudomonadati</taxon>
        <taxon>Bacteroidota</taxon>
        <taxon>Flavobacteriia</taxon>
        <taxon>Flavobacteriales</taxon>
        <taxon>Weeksellaceae</taxon>
    </lineage>
</organism>